<keyword evidence="2" id="KW-1185">Reference proteome</keyword>
<dbReference type="EMBL" id="JACIDW010000003">
    <property type="protein sequence ID" value="MBB3964148.1"/>
    <property type="molecule type" value="Genomic_DNA"/>
</dbReference>
<reference evidence="1 2" key="1">
    <citation type="submission" date="2020-08" db="EMBL/GenBank/DDBJ databases">
        <title>Genomic Encyclopedia of Type Strains, Phase IV (KMG-IV): sequencing the most valuable type-strain genomes for metagenomic binning, comparative biology and taxonomic classification.</title>
        <authorList>
            <person name="Goeker M."/>
        </authorList>
    </citation>
    <scope>NUCLEOTIDE SEQUENCE [LARGE SCALE GENOMIC DNA]</scope>
    <source>
        <strain evidence="1 2">DSM 26575</strain>
    </source>
</reference>
<gene>
    <name evidence="1" type="ORF">GGQ67_001787</name>
</gene>
<dbReference type="Proteomes" id="UP000582090">
    <property type="component" value="Unassembled WGS sequence"/>
</dbReference>
<protein>
    <submittedName>
        <fullName evidence="1">Uncharacterized protein</fullName>
    </submittedName>
</protein>
<organism evidence="1 2">
    <name type="scientific">Rhizobium metallidurans</name>
    <dbReference type="NCBI Taxonomy" id="1265931"/>
    <lineage>
        <taxon>Bacteria</taxon>
        <taxon>Pseudomonadati</taxon>
        <taxon>Pseudomonadota</taxon>
        <taxon>Alphaproteobacteria</taxon>
        <taxon>Hyphomicrobiales</taxon>
        <taxon>Rhizobiaceae</taxon>
        <taxon>Rhizobium/Agrobacterium group</taxon>
        <taxon>Rhizobium</taxon>
    </lineage>
</organism>
<dbReference type="RefSeq" id="WP_183899784.1">
    <property type="nucleotide sequence ID" value="NZ_JACIDW010000003.1"/>
</dbReference>
<name>A0A7W6GA12_9HYPH</name>
<proteinExistence type="predicted"/>
<evidence type="ECO:0000313" key="1">
    <source>
        <dbReference type="EMBL" id="MBB3964148.1"/>
    </source>
</evidence>
<dbReference type="AlphaFoldDB" id="A0A7W6GA12"/>
<sequence length="66" mass="7735">MSIIRHFDRLCAIRDQLEARLELHEARYCFGSEDVDDGTGADLRERIMQMTDEISALMHSPRYSDF</sequence>
<comment type="caution">
    <text evidence="1">The sequence shown here is derived from an EMBL/GenBank/DDBJ whole genome shotgun (WGS) entry which is preliminary data.</text>
</comment>
<evidence type="ECO:0000313" key="2">
    <source>
        <dbReference type="Proteomes" id="UP000582090"/>
    </source>
</evidence>
<accession>A0A7W6GA12</accession>